<keyword evidence="2" id="KW-1185">Reference proteome</keyword>
<dbReference type="RefSeq" id="WP_326592777.1">
    <property type="nucleotide sequence ID" value="NZ_CP109114.1"/>
</dbReference>
<dbReference type="EMBL" id="CP109114">
    <property type="protein sequence ID" value="WSC14324.1"/>
    <property type="molecule type" value="Genomic_DNA"/>
</dbReference>
<dbReference type="Proteomes" id="UP001330827">
    <property type="component" value="Chromosome"/>
</dbReference>
<reference evidence="1 2" key="1">
    <citation type="submission" date="2022-10" db="EMBL/GenBank/DDBJ databases">
        <title>The complete genomes of actinobacterial strains from the NBC collection.</title>
        <authorList>
            <person name="Joergensen T.S."/>
            <person name="Alvarez Arevalo M."/>
            <person name="Sterndorff E.B."/>
            <person name="Faurdal D."/>
            <person name="Vuksanovic O."/>
            <person name="Mourched A.-S."/>
            <person name="Charusanti P."/>
            <person name="Shaw S."/>
            <person name="Blin K."/>
            <person name="Weber T."/>
        </authorList>
    </citation>
    <scope>NUCLEOTIDE SEQUENCE [LARGE SCALE GENOMIC DNA]</scope>
    <source>
        <strain evidence="1 2">NBC 01769</strain>
    </source>
</reference>
<dbReference type="InterPro" id="IPR010982">
    <property type="entry name" value="Lambda_DNA-bd_dom_sf"/>
</dbReference>
<evidence type="ECO:0000313" key="1">
    <source>
        <dbReference type="EMBL" id="WSC14324.1"/>
    </source>
</evidence>
<protein>
    <submittedName>
        <fullName evidence="1">Helix-turn-helix domain-containing protein</fullName>
    </submittedName>
</protein>
<name>A0ABZ1G599_9ACTN</name>
<gene>
    <name evidence="1" type="ORF">OIE64_16740</name>
</gene>
<dbReference type="Gene3D" id="1.10.260.40">
    <property type="entry name" value="lambda repressor-like DNA-binding domains"/>
    <property type="match status" value="1"/>
</dbReference>
<evidence type="ECO:0000313" key="2">
    <source>
        <dbReference type="Proteomes" id="UP001330827"/>
    </source>
</evidence>
<proteinExistence type="predicted"/>
<sequence length="137" mass="15428">MTVMIENQHETETTEFADLIRSRRAELKLSLDRFEKKCVDPVTGTRVKSSWVYRLETGEPVIPPRLPQLRALAAAASVPLERLQDAAARQFFGIERVWAESGEASALVRRAGRLTEDQREQLLRLIDAFAPPGPEAD</sequence>
<accession>A0ABZ1G599</accession>
<organism evidence="1 2">
    <name type="scientific">Streptomyces brevispora</name>
    <dbReference type="NCBI Taxonomy" id="887462"/>
    <lineage>
        <taxon>Bacteria</taxon>
        <taxon>Bacillati</taxon>
        <taxon>Actinomycetota</taxon>
        <taxon>Actinomycetes</taxon>
        <taxon>Kitasatosporales</taxon>
        <taxon>Streptomycetaceae</taxon>
        <taxon>Streptomyces</taxon>
    </lineage>
</organism>